<dbReference type="RefSeq" id="XP_060298580.1">
    <property type="nucleotide sequence ID" value="XM_060433881.1"/>
</dbReference>
<accession>A0AA40AVC5</accession>
<reference evidence="1" key="1">
    <citation type="submission" date="2023-06" db="EMBL/GenBank/DDBJ databases">
        <title>Genome-scale phylogeny and comparative genomics of the fungal order Sordariales.</title>
        <authorList>
            <consortium name="Lawrence Berkeley National Laboratory"/>
            <person name="Hensen N."/>
            <person name="Bonometti L."/>
            <person name="Westerberg I."/>
            <person name="Brannstrom I.O."/>
            <person name="Guillou S."/>
            <person name="Cros-Aarteil S."/>
            <person name="Calhoun S."/>
            <person name="Haridas S."/>
            <person name="Kuo A."/>
            <person name="Mondo S."/>
            <person name="Pangilinan J."/>
            <person name="Riley R."/>
            <person name="LaButti K."/>
            <person name="Andreopoulos B."/>
            <person name="Lipzen A."/>
            <person name="Chen C."/>
            <person name="Yanf M."/>
            <person name="Daum C."/>
            <person name="Ng V."/>
            <person name="Clum A."/>
            <person name="Steindorff A."/>
            <person name="Ohm R."/>
            <person name="Martin F."/>
            <person name="Silar P."/>
            <person name="Natvig D."/>
            <person name="Lalanne C."/>
            <person name="Gautier V."/>
            <person name="Ament-velasquez S.L."/>
            <person name="Kruys A."/>
            <person name="Hutchinson M.I."/>
            <person name="Powell A.J."/>
            <person name="Barry K."/>
            <person name="Miller A.N."/>
            <person name="Grigoriev I.V."/>
            <person name="Debuchy R."/>
            <person name="Gladieux P."/>
            <person name="Thoren M.H."/>
            <person name="Johannesson H."/>
        </authorList>
    </citation>
    <scope>NUCLEOTIDE SEQUENCE</scope>
    <source>
        <strain evidence="1">SMH2392-1A</strain>
    </source>
</reference>
<dbReference type="GeneID" id="85317151"/>
<keyword evidence="2" id="KW-1185">Reference proteome</keyword>
<evidence type="ECO:0000313" key="2">
    <source>
        <dbReference type="Proteomes" id="UP001172101"/>
    </source>
</evidence>
<dbReference type="Proteomes" id="UP001172101">
    <property type="component" value="Unassembled WGS sequence"/>
</dbReference>
<dbReference type="EMBL" id="JAUIRO010000003">
    <property type="protein sequence ID" value="KAK0722656.1"/>
    <property type="molecule type" value="Genomic_DNA"/>
</dbReference>
<name>A0AA40AVC5_9PEZI</name>
<sequence>MKISFLITLLPPREVSSTDLTRNKWNTSLQTHSHRRQVVKVSIKPCLKMIANNQCSMLHICGYGSSQTRLFCEGRGGRPVSASC</sequence>
<protein>
    <submittedName>
        <fullName evidence="1">Uncharacterized protein</fullName>
    </submittedName>
</protein>
<evidence type="ECO:0000313" key="1">
    <source>
        <dbReference type="EMBL" id="KAK0722656.1"/>
    </source>
</evidence>
<gene>
    <name evidence="1" type="ORF">B0T26DRAFT_228631</name>
</gene>
<organism evidence="1 2">
    <name type="scientific">Lasiosphaeria miniovina</name>
    <dbReference type="NCBI Taxonomy" id="1954250"/>
    <lineage>
        <taxon>Eukaryota</taxon>
        <taxon>Fungi</taxon>
        <taxon>Dikarya</taxon>
        <taxon>Ascomycota</taxon>
        <taxon>Pezizomycotina</taxon>
        <taxon>Sordariomycetes</taxon>
        <taxon>Sordariomycetidae</taxon>
        <taxon>Sordariales</taxon>
        <taxon>Lasiosphaeriaceae</taxon>
        <taxon>Lasiosphaeria</taxon>
    </lineage>
</organism>
<comment type="caution">
    <text evidence="1">The sequence shown here is derived from an EMBL/GenBank/DDBJ whole genome shotgun (WGS) entry which is preliminary data.</text>
</comment>
<proteinExistence type="predicted"/>
<dbReference type="AlphaFoldDB" id="A0AA40AVC5"/>